<dbReference type="AlphaFoldDB" id="A0AA41X9U6"/>
<keyword evidence="2" id="KW-1185">Reference proteome</keyword>
<dbReference type="GO" id="GO:0006260">
    <property type="term" value="P:DNA replication"/>
    <property type="evidence" value="ECO:0007669"/>
    <property type="project" value="InterPro"/>
</dbReference>
<dbReference type="GO" id="GO:0003677">
    <property type="term" value="F:DNA binding"/>
    <property type="evidence" value="ECO:0007669"/>
    <property type="project" value="InterPro"/>
</dbReference>
<dbReference type="InterPro" id="IPR036977">
    <property type="entry name" value="DNA_primase_Znf_CHC2"/>
</dbReference>
<dbReference type="EMBL" id="JANCLT010000004">
    <property type="protein sequence ID" value="MCP8969000.1"/>
    <property type="molecule type" value="Genomic_DNA"/>
</dbReference>
<evidence type="ECO:0000313" key="1">
    <source>
        <dbReference type="EMBL" id="MCP8969000.1"/>
    </source>
</evidence>
<organism evidence="1 2">
    <name type="scientific">Ectobacillus ponti</name>
    <dbReference type="NCBI Taxonomy" id="2961894"/>
    <lineage>
        <taxon>Bacteria</taxon>
        <taxon>Bacillati</taxon>
        <taxon>Bacillota</taxon>
        <taxon>Bacilli</taxon>
        <taxon>Bacillales</taxon>
        <taxon>Bacillaceae</taxon>
        <taxon>Ectobacillus</taxon>
    </lineage>
</organism>
<reference evidence="1" key="1">
    <citation type="submission" date="2022-07" db="EMBL/GenBank/DDBJ databases">
        <authorList>
            <person name="Li W.-J."/>
            <person name="Deng Q.-Q."/>
        </authorList>
    </citation>
    <scope>NUCLEOTIDE SEQUENCE</scope>
    <source>
        <strain evidence="1">SYSU M60031</strain>
    </source>
</reference>
<proteinExistence type="predicted"/>
<dbReference type="GO" id="GO:0008270">
    <property type="term" value="F:zinc ion binding"/>
    <property type="evidence" value="ECO:0007669"/>
    <property type="project" value="InterPro"/>
</dbReference>
<gene>
    <name evidence="1" type="ORF">NK662_10670</name>
</gene>
<accession>A0AA41X9U6</accession>
<dbReference type="SUPFAM" id="SSF57783">
    <property type="entry name" value="Zinc beta-ribbon"/>
    <property type="match status" value="1"/>
</dbReference>
<dbReference type="Proteomes" id="UP001156102">
    <property type="component" value="Unassembled WGS sequence"/>
</dbReference>
<comment type="caution">
    <text evidence="1">The sequence shown here is derived from an EMBL/GenBank/DDBJ whole genome shotgun (WGS) entry which is preliminary data.</text>
</comment>
<dbReference type="Gene3D" id="3.90.580.10">
    <property type="entry name" value="Zinc finger, CHC2-type domain"/>
    <property type="match status" value="1"/>
</dbReference>
<protein>
    <submittedName>
        <fullName evidence="1">Uncharacterized protein</fullName>
    </submittedName>
</protein>
<evidence type="ECO:0000313" key="2">
    <source>
        <dbReference type="Proteomes" id="UP001156102"/>
    </source>
</evidence>
<name>A0AA41X9U6_9BACI</name>
<dbReference type="RefSeq" id="WP_254758904.1">
    <property type="nucleotide sequence ID" value="NZ_JANCLT010000004.1"/>
</dbReference>
<sequence>MKNLKDAILYFHVEGQPFRILSYNDDKNVQRSFPDSIQLLSMTDLDAELTRLLTMTENQKRSLCFYPNGSARVNDITEIRWHFVDIDEGGGSKDEQWERVLSAPLRPTLVYRGRAGHKVFYRVTDAYWDLNAFQQSKSHYKNVNQQLVDFFHADQAVNTPQYALRLPFTNNYKHWKEQVFTEEVILFEPENVYTQEEIAQAFPQTEKIHRPSNPVLDYSNFPEHQQVLTSFSEYMDSEGLMQIDRGDRISVQCPVHDDSTPSAVLFKDSLFFYCSSKEKCEAGGGKPLRWLVDYKKWDKMVPFFDTLEQAIHKRRYEGITLEKMGSSDYIPMETYLHSDSPHTEKILQNIHDVMNERNITVDSKSNDIYRSMINYVHSNQREIMICPLEPGGGKSTFMETLVRYHLQNDVANAGCIIVVERIETAKALARSLGKYRTKVDWNPDVPSYRFNEAAYVMESAFTSEHCKQNLTEYEFGVCRGCPELKRCPITRKYQDQQNHPIVIISHARLTMDGGGLNKYKTWRNIDGKTYERNLLIVDEKPTLISTHGLGLGDLDIFLFNVNAMAMHIDSTKVELIRKTIGQLREDIMDCLSIDRVLKPAANYSSFDIQSVWYKHYRGKNAGILNQIEYLLQNGGLVSKNSFSDLTVHFSRDHHYALEDFTTLILDGTAAHDMEYRSAQNIKVLQTPRVRDYNLLTFHAAPLTMSKSVLQSNPKLLDDIANTARNLADEQNVLVLCYKQYRHYLEEQLADEIKRGAVMVNHYGNVKGSNKYAHCTALILAGIQNKGDAYYISRFEKIYGQAAETGTLSSKHHARRFKNVDLEAFKLNDQLVYTIQDICRVAIRNRSNTSPVQVYIPTKDQVFLQLLQDYFINSKCCVWLSEQAMPNWYSKCEDLFSSLPVGHKLKKSELRSELALEGPAGKKQFQRIQKMELFSQLLAQYSITEFNARTYSKVAVQPVQKAKDMVLV</sequence>